<dbReference type="PANTHER" id="PTHR34821:SF2">
    <property type="entry name" value="INNER MEMBRANE PROTEIN YDCZ"/>
    <property type="match status" value="1"/>
</dbReference>
<gene>
    <name evidence="2" type="ORF">DJ018_11100</name>
</gene>
<sequence length="149" mass="15140">MNAVVLLPVLLVLFAGGLIALQAPTNVMLARAGESAVLAALISFAVGTATLLAVWLVSGHRSGAASLGALPWYAWMGGVYGAVYVAIAAYAAPRIGLASLITLGVAGQIIMAMWLDHMGALGLARHAISPFRVGGAVLVILGVVLVRRG</sequence>
<dbReference type="GO" id="GO:0005886">
    <property type="term" value="C:plasma membrane"/>
    <property type="evidence" value="ECO:0007669"/>
    <property type="project" value="TreeGrafter"/>
</dbReference>
<comment type="caution">
    <text evidence="2">The sequence shown here is derived from an EMBL/GenBank/DDBJ whole genome shotgun (WGS) entry which is preliminary data.</text>
</comment>
<dbReference type="OrthoDB" id="370053at2"/>
<keyword evidence="1" id="KW-1133">Transmembrane helix</keyword>
<evidence type="ECO:0000313" key="2">
    <source>
        <dbReference type="EMBL" id="RAK52728.1"/>
    </source>
</evidence>
<feature type="transmembrane region" description="Helical" evidence="1">
    <location>
        <begin position="97"/>
        <end position="115"/>
    </location>
</feature>
<feature type="transmembrane region" description="Helical" evidence="1">
    <location>
        <begin position="70"/>
        <end position="91"/>
    </location>
</feature>
<evidence type="ECO:0000256" key="1">
    <source>
        <dbReference type="SAM" id="Phobius"/>
    </source>
</evidence>
<keyword evidence="3" id="KW-1185">Reference proteome</keyword>
<dbReference type="EMBL" id="QFYR01000002">
    <property type="protein sequence ID" value="RAK52728.1"/>
    <property type="molecule type" value="Genomic_DNA"/>
</dbReference>
<reference evidence="3" key="1">
    <citation type="submission" date="2018-05" db="EMBL/GenBank/DDBJ databases">
        <authorList>
            <person name="Li X."/>
        </authorList>
    </citation>
    <scope>NUCLEOTIDE SEQUENCE [LARGE SCALE GENOMIC DNA]</scope>
    <source>
        <strain evidence="3">YIM 73061</strain>
    </source>
</reference>
<protein>
    <submittedName>
        <fullName evidence="2">EamA-like transporter family protein</fullName>
    </submittedName>
</protein>
<dbReference type="RefSeq" id="WP_111515013.1">
    <property type="nucleotide sequence ID" value="NZ_QFYR01000002.1"/>
</dbReference>
<dbReference type="InterPro" id="IPR006750">
    <property type="entry name" value="YdcZ"/>
</dbReference>
<keyword evidence="1" id="KW-0472">Membrane</keyword>
<accession>A0A328AIQ3</accession>
<feature type="transmembrane region" description="Helical" evidence="1">
    <location>
        <begin position="127"/>
        <end position="146"/>
    </location>
</feature>
<name>A0A328AIQ3_9CAUL</name>
<evidence type="ECO:0000313" key="3">
    <source>
        <dbReference type="Proteomes" id="UP000249725"/>
    </source>
</evidence>
<dbReference type="Pfam" id="PF04657">
    <property type="entry name" value="DMT_YdcZ"/>
    <property type="match status" value="1"/>
</dbReference>
<dbReference type="PANTHER" id="PTHR34821">
    <property type="entry name" value="INNER MEMBRANE PROTEIN YDCZ"/>
    <property type="match status" value="1"/>
</dbReference>
<keyword evidence="1" id="KW-0812">Transmembrane</keyword>
<organism evidence="2 3">
    <name type="scientific">Phenylobacterium deserti</name>
    <dbReference type="NCBI Taxonomy" id="1914756"/>
    <lineage>
        <taxon>Bacteria</taxon>
        <taxon>Pseudomonadati</taxon>
        <taxon>Pseudomonadota</taxon>
        <taxon>Alphaproteobacteria</taxon>
        <taxon>Caulobacterales</taxon>
        <taxon>Caulobacteraceae</taxon>
        <taxon>Phenylobacterium</taxon>
    </lineage>
</organism>
<dbReference type="Proteomes" id="UP000249725">
    <property type="component" value="Unassembled WGS sequence"/>
</dbReference>
<proteinExistence type="predicted"/>
<dbReference type="AlphaFoldDB" id="A0A328AIQ3"/>
<feature type="transmembrane region" description="Helical" evidence="1">
    <location>
        <begin position="36"/>
        <end position="58"/>
    </location>
</feature>